<feature type="binding site" evidence="1">
    <location>
        <position position="236"/>
    </location>
    <ligand>
        <name>[2Fe-2S] cluster</name>
        <dbReference type="ChEBI" id="CHEBI:190135"/>
    </ligand>
</feature>
<name>A2BJ22_HYPBU</name>
<accession>A2BJ22</accession>
<keyword evidence="1" id="KW-0479">Metal-binding</keyword>
<evidence type="ECO:0000313" key="4">
    <source>
        <dbReference type="Proteomes" id="UP000002593"/>
    </source>
</evidence>
<dbReference type="PROSITE" id="PS00197">
    <property type="entry name" value="2FE2S_FER_1"/>
    <property type="match status" value="1"/>
</dbReference>
<feature type="binding site" evidence="1">
    <location>
        <position position="226"/>
    </location>
    <ligand>
        <name>[2Fe-2S] cluster</name>
        <dbReference type="ChEBI" id="CHEBI:190135"/>
    </ligand>
</feature>
<dbReference type="eggNOG" id="arCOG02199">
    <property type="taxonomic scope" value="Archaea"/>
</dbReference>
<protein>
    <submittedName>
        <fullName evidence="3">Dihydroorotate dehydrogenase electron transfer subunit</fullName>
    </submittedName>
</protein>
<dbReference type="InterPro" id="IPR012165">
    <property type="entry name" value="Cyt_c3_hydrogenase_gsu"/>
</dbReference>
<feature type="binding site" evidence="1">
    <location>
        <position position="218"/>
    </location>
    <ligand>
        <name>[2Fe-2S] cluster</name>
        <dbReference type="ChEBI" id="CHEBI:190135"/>
    </ligand>
</feature>
<dbReference type="EnsemblBacteria" id="ABM79983">
    <property type="protein sequence ID" value="ABM79983"/>
    <property type="gene ID" value="Hbut_0108"/>
</dbReference>
<dbReference type="Pfam" id="PF10418">
    <property type="entry name" value="DHODB_Fe-S_bind"/>
    <property type="match status" value="1"/>
</dbReference>
<dbReference type="STRING" id="415426.Hbut_0108"/>
<dbReference type="SUPFAM" id="SSF52343">
    <property type="entry name" value="Ferredoxin reductase-like, C-terminal NADP-linked domain"/>
    <property type="match status" value="1"/>
</dbReference>
<dbReference type="PANTHER" id="PTHR43513">
    <property type="entry name" value="DIHYDROOROTATE DEHYDROGENASE B (NAD(+)), ELECTRON TRANSFER SUBUNIT"/>
    <property type="match status" value="1"/>
</dbReference>
<dbReference type="PANTHER" id="PTHR43513:SF3">
    <property type="entry name" value="DIHYDROOROTATE DEHYDROGENASE B (NAD(+)), ELECTRON TRANSFER SUBUNIT-RELATED"/>
    <property type="match status" value="1"/>
</dbReference>
<keyword evidence="1" id="KW-0411">Iron-sulfur</keyword>
<dbReference type="OrthoDB" id="35401at2157"/>
<dbReference type="GO" id="GO:0046872">
    <property type="term" value="F:metal ion binding"/>
    <property type="evidence" value="ECO:0007669"/>
    <property type="project" value="UniProtKB-KW"/>
</dbReference>
<dbReference type="InterPro" id="IPR019480">
    <property type="entry name" value="Dihydroorotate_DH_Fe-S-bd"/>
</dbReference>
<evidence type="ECO:0000259" key="2">
    <source>
        <dbReference type="Pfam" id="PF10418"/>
    </source>
</evidence>
<gene>
    <name evidence="3" type="ordered locus">Hbut_0108</name>
</gene>
<keyword evidence="1" id="KW-0001">2Fe-2S</keyword>
<keyword evidence="4" id="KW-1185">Reference proteome</keyword>
<dbReference type="KEGG" id="hbu:Hbut_0108"/>
<organism evidence="3 4">
    <name type="scientific">Hyperthermus butylicus (strain DSM 5456 / JCM 9403 / PLM1-5)</name>
    <dbReference type="NCBI Taxonomy" id="415426"/>
    <lineage>
        <taxon>Archaea</taxon>
        <taxon>Thermoproteota</taxon>
        <taxon>Thermoprotei</taxon>
        <taxon>Desulfurococcales</taxon>
        <taxon>Pyrodictiaceae</taxon>
        <taxon>Hyperthermus</taxon>
    </lineage>
</organism>
<dbReference type="Proteomes" id="UP000002593">
    <property type="component" value="Chromosome"/>
</dbReference>
<dbReference type="AlphaFoldDB" id="A2BJ22"/>
<dbReference type="Gene3D" id="3.40.50.80">
    <property type="entry name" value="Nucleotide-binding domain of ferredoxin-NADP reductase (FNR) module"/>
    <property type="match status" value="1"/>
</dbReference>
<dbReference type="HOGENOM" id="CLU_003827_1_1_2"/>
<dbReference type="InterPro" id="IPR050353">
    <property type="entry name" value="PyrK_electron_transfer"/>
</dbReference>
<dbReference type="InterPro" id="IPR017938">
    <property type="entry name" value="Riboflavin_synthase-like_b-brl"/>
</dbReference>
<reference evidence="3 4" key="1">
    <citation type="journal article" date="2007" name="Archaea">
        <title>The genome of Hyperthermus butylicus: a sulfur-reducing, peptide fermenting, neutrophilic Crenarchaeote growing up to 108 degrees C.</title>
        <authorList>
            <person name="Brugger K."/>
            <person name="Chen L."/>
            <person name="Stark M."/>
            <person name="Zibat A."/>
            <person name="Redder P."/>
            <person name="Ruepp A."/>
            <person name="Awayez M."/>
            <person name="She Q."/>
            <person name="Garrett R.A."/>
            <person name="Klenk H.P."/>
        </authorList>
    </citation>
    <scope>NUCLEOTIDE SEQUENCE [LARGE SCALE GENOMIC DNA]</scope>
    <source>
        <strain evidence="4">DSM 5456 / JCM 9403 / PLM1-5</strain>
    </source>
</reference>
<feature type="binding site" evidence="1">
    <location>
        <position position="223"/>
    </location>
    <ligand>
        <name>[2Fe-2S] cluster</name>
        <dbReference type="ChEBI" id="CHEBI:190135"/>
    </ligand>
</feature>
<dbReference type="InterPro" id="IPR006058">
    <property type="entry name" value="2Fe2S_fd_BS"/>
</dbReference>
<dbReference type="PIRSF" id="PIRSF006816">
    <property type="entry name" value="Cyc3_hyd_g"/>
    <property type="match status" value="1"/>
</dbReference>
<dbReference type="GO" id="GO:0006221">
    <property type="term" value="P:pyrimidine nucleotide biosynthetic process"/>
    <property type="evidence" value="ECO:0007669"/>
    <property type="project" value="InterPro"/>
</dbReference>
<feature type="domain" description="Dihydroorotate dehydrogenase electron transfer subunit iron-sulphur cluster binding" evidence="2">
    <location>
        <begin position="213"/>
        <end position="247"/>
    </location>
</feature>
<evidence type="ECO:0000256" key="1">
    <source>
        <dbReference type="PIRSR" id="PIRSR006816-2"/>
    </source>
</evidence>
<dbReference type="RefSeq" id="WP_011821300.1">
    <property type="nucleotide sequence ID" value="NC_008818.1"/>
</dbReference>
<evidence type="ECO:0000313" key="3">
    <source>
        <dbReference type="EMBL" id="ABM79983.1"/>
    </source>
</evidence>
<dbReference type="GeneID" id="4781420"/>
<dbReference type="GO" id="GO:0051537">
    <property type="term" value="F:2 iron, 2 sulfur cluster binding"/>
    <property type="evidence" value="ECO:0007669"/>
    <property type="project" value="UniProtKB-KW"/>
</dbReference>
<dbReference type="CDD" id="cd06192">
    <property type="entry name" value="DHOD_e_trans_like"/>
    <property type="match status" value="1"/>
</dbReference>
<comment type="cofactor">
    <cofactor evidence="1">
        <name>[2Fe-2S] cluster</name>
        <dbReference type="ChEBI" id="CHEBI:190135"/>
    </cofactor>
    <text evidence="1">Binds 1 [2Fe-2S] cluster per subunit.</text>
</comment>
<proteinExistence type="predicted"/>
<dbReference type="SUPFAM" id="SSF63380">
    <property type="entry name" value="Riboflavin synthase domain-like"/>
    <property type="match status" value="1"/>
</dbReference>
<dbReference type="InterPro" id="IPR039261">
    <property type="entry name" value="FNR_nucleotide-bd"/>
</dbReference>
<keyword evidence="1" id="KW-0408">Iron</keyword>
<dbReference type="GO" id="GO:0050660">
    <property type="term" value="F:flavin adenine dinucleotide binding"/>
    <property type="evidence" value="ECO:0007669"/>
    <property type="project" value="InterPro"/>
</dbReference>
<sequence length="257" mass="27591">MQRYSYHSVELVRILWRGPRQVMLEYRYLDSAPSLSPGQFILFWVPGSEAIPLTPLYSDASRLVLLVVERGPTTARLVSSPPRHAGVIAVLGRRFTYRGDEMVFLAGGVGVAAVAMAAREAAQSGVRVTVFYGARSAGELAPVEEFLGGARVIYATDDGSRGLRGTVLDALHASGLRVGDVYTVVAGPKPLLCRAYSEAAEAGQLERLALSIETMVRCGLGFCGSCTIPCTGMLLCRDGPVVPAVRLGCWVVRECQN</sequence>
<dbReference type="EMBL" id="CP000493">
    <property type="protein sequence ID" value="ABM79983.1"/>
    <property type="molecule type" value="Genomic_DNA"/>
</dbReference>